<dbReference type="OrthoDB" id="9798454at2"/>
<dbReference type="RefSeq" id="WP_152159226.1">
    <property type="nucleotide sequence ID" value="NZ_WEHX01000164.1"/>
</dbReference>
<organism evidence="5 6">
    <name type="scientific">Sutterella seckii</name>
    <dbReference type="NCBI Taxonomy" id="1944635"/>
    <lineage>
        <taxon>Bacteria</taxon>
        <taxon>Pseudomonadati</taxon>
        <taxon>Pseudomonadota</taxon>
        <taxon>Betaproteobacteria</taxon>
        <taxon>Burkholderiales</taxon>
        <taxon>Sutterellaceae</taxon>
        <taxon>Sutterella</taxon>
    </lineage>
</organism>
<evidence type="ECO:0000313" key="5">
    <source>
        <dbReference type="EMBL" id="KAB7651639.1"/>
    </source>
</evidence>
<protein>
    <recommendedName>
        <fullName evidence="4">Flavodoxin-like fold domain-containing protein</fullName>
    </recommendedName>
</protein>
<dbReference type="GO" id="GO:0005829">
    <property type="term" value="C:cytosol"/>
    <property type="evidence" value="ECO:0007669"/>
    <property type="project" value="TreeGrafter"/>
</dbReference>
<dbReference type="Pfam" id="PF02525">
    <property type="entry name" value="Flavodoxin_2"/>
    <property type="match status" value="1"/>
</dbReference>
<sequence>MQFTISRIALIAAAMLASTASFGADAVSSASVKPAQEPAVVLEGQKTMAAKGGDALPANVDAVTSASVVPQKYRQTDYKPSGFTETQGKKRALFILDDPRHESVTYDLCVTAMKFFEEKGFEIELRDLIAQKFNPLITSREEFYHAKDGFGPTPKDVLVEQAFVKKADHIIFVQPNWQDSDPMFTKGYKLRVFSKGFSYDDGPKGRVGLLPGKTFYTIMNAGWLGMGQGQSGDSLNKNPQEWETWMFAMRVVDDDAAVGKDMKNLGRFVNDRTPGNLDPDYGTKIEALRNVLRSRLARDFNL</sequence>
<name>A0A6I1EIT6_9BURK</name>
<dbReference type="EMBL" id="WEHX01000164">
    <property type="protein sequence ID" value="KAB7651639.1"/>
    <property type="molecule type" value="Genomic_DNA"/>
</dbReference>
<dbReference type="GO" id="GO:0003955">
    <property type="term" value="F:NAD(P)H dehydrogenase (quinone) activity"/>
    <property type="evidence" value="ECO:0007669"/>
    <property type="project" value="TreeGrafter"/>
</dbReference>
<gene>
    <name evidence="5" type="ORF">GBM95_11520</name>
</gene>
<keyword evidence="3" id="KW-0732">Signal</keyword>
<dbReference type="PANTHER" id="PTHR10204:SF34">
    <property type="entry name" value="NAD(P)H DEHYDROGENASE [QUINONE] 1 ISOFORM 1"/>
    <property type="match status" value="1"/>
</dbReference>
<dbReference type="InterPro" id="IPR003680">
    <property type="entry name" value="Flavodoxin_fold"/>
</dbReference>
<comment type="caution">
    <text evidence="5">The sequence shown here is derived from an EMBL/GenBank/DDBJ whole genome shotgun (WGS) entry which is preliminary data.</text>
</comment>
<dbReference type="SUPFAM" id="SSF52218">
    <property type="entry name" value="Flavoproteins"/>
    <property type="match status" value="1"/>
</dbReference>
<evidence type="ECO:0000256" key="1">
    <source>
        <dbReference type="ARBA" id="ARBA00006252"/>
    </source>
</evidence>
<dbReference type="AlphaFoldDB" id="A0A6I1EIT6"/>
<evidence type="ECO:0000313" key="6">
    <source>
        <dbReference type="Proteomes" id="UP000430564"/>
    </source>
</evidence>
<dbReference type="Gene3D" id="3.40.50.360">
    <property type="match status" value="1"/>
</dbReference>
<keyword evidence="2" id="KW-0560">Oxidoreductase</keyword>
<evidence type="ECO:0000256" key="3">
    <source>
        <dbReference type="SAM" id="SignalP"/>
    </source>
</evidence>
<dbReference type="Proteomes" id="UP000430564">
    <property type="component" value="Unassembled WGS sequence"/>
</dbReference>
<proteinExistence type="inferred from homology"/>
<evidence type="ECO:0000256" key="2">
    <source>
        <dbReference type="ARBA" id="ARBA00023002"/>
    </source>
</evidence>
<feature type="domain" description="Flavodoxin-like fold" evidence="4">
    <location>
        <begin position="91"/>
        <end position="222"/>
    </location>
</feature>
<feature type="signal peptide" evidence="3">
    <location>
        <begin position="1"/>
        <end position="23"/>
    </location>
</feature>
<evidence type="ECO:0000259" key="4">
    <source>
        <dbReference type="Pfam" id="PF02525"/>
    </source>
</evidence>
<dbReference type="InterPro" id="IPR029039">
    <property type="entry name" value="Flavoprotein-like_sf"/>
</dbReference>
<dbReference type="PANTHER" id="PTHR10204">
    <property type="entry name" value="NAD P H OXIDOREDUCTASE-RELATED"/>
    <property type="match status" value="1"/>
</dbReference>
<comment type="similarity">
    <text evidence="1">Belongs to the NAD(P)H dehydrogenase (quinone) family.</text>
</comment>
<reference evidence="5 6" key="1">
    <citation type="submission" date="2019-10" db="EMBL/GenBank/DDBJ databases">
        <title>Genome diversity of Sutterella seckii.</title>
        <authorList>
            <person name="Chaplin A.V."/>
            <person name="Sokolova S.R."/>
            <person name="Mosin K.A."/>
            <person name="Ivanova E.L."/>
            <person name="Kochetkova T.O."/>
            <person name="Goltsov A.Y."/>
            <person name="Trofimov D.Y."/>
            <person name="Efimov B.A."/>
        </authorList>
    </citation>
    <scope>NUCLEOTIDE SEQUENCE [LARGE SCALE GENOMIC DNA]</scope>
    <source>
        <strain evidence="5 6">ASD393</strain>
    </source>
</reference>
<dbReference type="InterPro" id="IPR051545">
    <property type="entry name" value="NAD(P)H_dehydrogenase_qn"/>
</dbReference>
<accession>A0A6I1EIT6</accession>
<feature type="chain" id="PRO_5026052150" description="Flavodoxin-like fold domain-containing protein" evidence="3">
    <location>
        <begin position="24"/>
        <end position="302"/>
    </location>
</feature>